<keyword evidence="4 5" id="KW-0067">ATP-binding</keyword>
<dbReference type="Pfam" id="PF00400">
    <property type="entry name" value="WD40"/>
    <property type="match status" value="1"/>
</dbReference>
<dbReference type="Gene3D" id="3.30.200.20">
    <property type="entry name" value="Phosphorylase Kinase, domain 1"/>
    <property type="match status" value="1"/>
</dbReference>
<evidence type="ECO:0000256" key="1">
    <source>
        <dbReference type="ARBA" id="ARBA00022679"/>
    </source>
</evidence>
<dbReference type="STRING" id="1504633.A0A2T7CTS4"/>
<evidence type="ECO:0000313" key="8">
    <source>
        <dbReference type="Proteomes" id="UP000244336"/>
    </source>
</evidence>
<evidence type="ECO:0000256" key="5">
    <source>
        <dbReference type="PROSITE-ProRule" id="PRU10141"/>
    </source>
</evidence>
<dbReference type="Proteomes" id="UP000244336">
    <property type="component" value="Chromosome 7"/>
</dbReference>
<name>A0A2T7CTS4_9POAL</name>
<dbReference type="SUPFAM" id="SSF49354">
    <property type="entry name" value="PapD-like"/>
    <property type="match status" value="1"/>
</dbReference>
<accession>A0A2T7CTS4</accession>
<keyword evidence="1" id="KW-0808">Transferase</keyword>
<dbReference type="PROSITE" id="PS00107">
    <property type="entry name" value="PROTEIN_KINASE_ATP"/>
    <property type="match status" value="1"/>
</dbReference>
<proteinExistence type="predicted"/>
<dbReference type="PANTHER" id="PTHR45707">
    <property type="entry name" value="C2 CALCIUM/LIPID-BINDING PLANT PHOSPHORIBOSYLTRANSFERASE FAMILY PROTEIN"/>
    <property type="match status" value="1"/>
</dbReference>
<gene>
    <name evidence="7" type="ORF">GQ55_7G104100</name>
</gene>
<dbReference type="InterPro" id="IPR015943">
    <property type="entry name" value="WD40/YVTN_repeat-like_dom_sf"/>
</dbReference>
<dbReference type="Pfam" id="PF00069">
    <property type="entry name" value="Pkinase"/>
    <property type="match status" value="1"/>
</dbReference>
<reference evidence="7 8" key="1">
    <citation type="submission" date="2018-04" db="EMBL/GenBank/DDBJ databases">
        <title>WGS assembly of Panicum hallii var. hallii HAL2.</title>
        <authorList>
            <person name="Lovell J."/>
            <person name="Jenkins J."/>
            <person name="Lowry D."/>
            <person name="Mamidi S."/>
            <person name="Sreedasyam A."/>
            <person name="Weng X."/>
            <person name="Barry K."/>
            <person name="Bonette J."/>
            <person name="Campitelli B."/>
            <person name="Daum C."/>
            <person name="Gordon S."/>
            <person name="Gould B."/>
            <person name="Lipzen A."/>
            <person name="MacQueen A."/>
            <person name="Palacio-Mejia J."/>
            <person name="Plott C."/>
            <person name="Shakirov E."/>
            <person name="Shu S."/>
            <person name="Yoshinaga Y."/>
            <person name="Zane M."/>
            <person name="Rokhsar D."/>
            <person name="Grimwood J."/>
            <person name="Schmutz J."/>
            <person name="Juenger T."/>
        </authorList>
    </citation>
    <scope>NUCLEOTIDE SEQUENCE [LARGE SCALE GENOMIC DNA]</scope>
    <source>
        <strain evidence="8">cv. HAL2</strain>
    </source>
</reference>
<feature type="domain" description="Protein kinase" evidence="6">
    <location>
        <begin position="211"/>
        <end position="477"/>
    </location>
</feature>
<dbReference type="OrthoDB" id="582756at2759"/>
<keyword evidence="8" id="KW-1185">Reference proteome</keyword>
<dbReference type="SMART" id="SM00220">
    <property type="entry name" value="S_TKc"/>
    <property type="match status" value="1"/>
</dbReference>
<dbReference type="InterPro" id="IPR001680">
    <property type="entry name" value="WD40_rpt"/>
</dbReference>
<dbReference type="InterPro" id="IPR008962">
    <property type="entry name" value="PapD-like_sf"/>
</dbReference>
<dbReference type="PROSITE" id="PS50011">
    <property type="entry name" value="PROTEIN_KINASE_DOM"/>
    <property type="match status" value="1"/>
</dbReference>
<organism evidence="7 8">
    <name type="scientific">Panicum hallii var. hallii</name>
    <dbReference type="NCBI Taxonomy" id="1504633"/>
    <lineage>
        <taxon>Eukaryota</taxon>
        <taxon>Viridiplantae</taxon>
        <taxon>Streptophyta</taxon>
        <taxon>Embryophyta</taxon>
        <taxon>Tracheophyta</taxon>
        <taxon>Spermatophyta</taxon>
        <taxon>Magnoliopsida</taxon>
        <taxon>Liliopsida</taxon>
        <taxon>Poales</taxon>
        <taxon>Poaceae</taxon>
        <taxon>PACMAD clade</taxon>
        <taxon>Panicoideae</taxon>
        <taxon>Panicodae</taxon>
        <taxon>Paniceae</taxon>
        <taxon>Panicinae</taxon>
        <taxon>Panicum</taxon>
        <taxon>Panicum sect. Panicum</taxon>
    </lineage>
</organism>
<evidence type="ECO:0000256" key="2">
    <source>
        <dbReference type="ARBA" id="ARBA00022741"/>
    </source>
</evidence>
<dbReference type="InterPro" id="IPR036322">
    <property type="entry name" value="WD40_repeat_dom_sf"/>
</dbReference>
<evidence type="ECO:0000313" key="7">
    <source>
        <dbReference type="EMBL" id="PUZ46711.1"/>
    </source>
</evidence>
<dbReference type="PANTHER" id="PTHR45707:SF43">
    <property type="entry name" value="PROTEIN KINASE DOMAIN-CONTAINING PROTEIN"/>
    <property type="match status" value="1"/>
</dbReference>
<dbReference type="InterPro" id="IPR008271">
    <property type="entry name" value="Ser/Thr_kinase_AS"/>
</dbReference>
<dbReference type="InterPro" id="IPR011009">
    <property type="entry name" value="Kinase-like_dom_sf"/>
</dbReference>
<sequence>MDLQGLDHSPGLSFQAKIWERFGKPVVFLEGHGLRESFLVISVARCKFRLTEISVASMLQAILGGSAHSFNVKKLGDRLFKFSVSSEEVGSYICQSKSFECEHFKVFFHPWGNGGPQSMAELQAWEQGQASGCARDSRNMKQKKSYADVVRANIGHHVPTGDNAIPVSAGDTLFTEMDYQENEQEALERILSDAGVEPIMLSFAFLRKITNDFSQEIGRGGFGVVYMGFIGRSGKVAVKKLSKTDEVSEGQFKDELKCLIRVKHKNIVRLLGYCWETQEKVVKFNGMYVLADVRRRFLCFEYVPNGSLHDYIKDKFHGREWDTCYQIIEGICHGLYYLHNEECISHLDLKPENILLDADKVPKITDFGLSRHFGIGQSRIITETIRGTLGYTAPEYLDKGELSFKSDIFSLGITILKLLKGSTDPPDLQSWHQSLDLDCPQVKTCIKIALLCVDNDQRKRPTIRNIIEMLNGKETMIEMVSTVNGNSRNNSGPSIKKAKSVNDAHSMDIYVAPLPQRITTEANSSASDLVDDQVQSMSLLAAPSPLQRVTVVPKGSGETGTQIRSLGSTEISKLLDVHPLELRFPFEPYKLIERPMTLTNRTDHPVGFWIIPTNPDTSSHIHFQSYFLWRGPSCCFQIMEPNSTWGAVMTMKQCEPPPWDTCKFEVLMIVMSSEEPLKHLEEYLTSRKLNMDSSLVKRVEELGGEVHRAMVKAVICDPEAVLHNQKFKPPMLDFRHIRYVDVHPTEPWILMAQDGGHVSIWNYQTQERVMKLEVTRVHTPATLSRWARGSTSDHWWFVFCPKFIAREQWFAAGDTDGWVRVYSYTTMDKVMEFKAHDEPVCLLCVHPTRPLLLTATYNDEWIKLWDWSKNRKFENKFNTQRHGSERLMWHPRDTNIFASVSTSNVKVWEIRSSHPTATLKGAKKGCYLYTESNRHLMVTLTSDWRTSEKDTSQIWDLQTEECVHKLGLSGSGIIDDIACHPTLPILATRGTARTVCLWDARPTYRLQKIIRLKDTVKGMEFIGTENSTRLFVFLDREVTIVKIDLGTVRTNT</sequence>
<dbReference type="GO" id="GO:0004672">
    <property type="term" value="F:protein kinase activity"/>
    <property type="evidence" value="ECO:0007669"/>
    <property type="project" value="InterPro"/>
</dbReference>
<dbReference type="SUPFAM" id="SSF56112">
    <property type="entry name" value="Protein kinase-like (PK-like)"/>
    <property type="match status" value="1"/>
</dbReference>
<evidence type="ECO:0000256" key="3">
    <source>
        <dbReference type="ARBA" id="ARBA00022777"/>
    </source>
</evidence>
<dbReference type="GO" id="GO:0005524">
    <property type="term" value="F:ATP binding"/>
    <property type="evidence" value="ECO:0007669"/>
    <property type="project" value="UniProtKB-UniRule"/>
</dbReference>
<keyword evidence="3" id="KW-0418">Kinase</keyword>
<dbReference type="Gene3D" id="2.60.40.10">
    <property type="entry name" value="Immunoglobulins"/>
    <property type="match status" value="1"/>
</dbReference>
<dbReference type="EMBL" id="CM009755">
    <property type="protein sequence ID" value="PUZ46711.1"/>
    <property type="molecule type" value="Genomic_DNA"/>
</dbReference>
<dbReference type="PROSITE" id="PS00108">
    <property type="entry name" value="PROTEIN_KINASE_ST"/>
    <property type="match status" value="1"/>
</dbReference>
<dbReference type="InterPro" id="IPR013783">
    <property type="entry name" value="Ig-like_fold"/>
</dbReference>
<dbReference type="SMART" id="SM00320">
    <property type="entry name" value="WD40"/>
    <property type="match status" value="5"/>
</dbReference>
<evidence type="ECO:0000259" key="6">
    <source>
        <dbReference type="PROSITE" id="PS50011"/>
    </source>
</evidence>
<dbReference type="Gramene" id="PUZ46711">
    <property type="protein sequence ID" value="PUZ46711"/>
    <property type="gene ID" value="GQ55_7G104100"/>
</dbReference>
<feature type="binding site" evidence="5">
    <location>
        <position position="240"/>
    </location>
    <ligand>
        <name>ATP</name>
        <dbReference type="ChEBI" id="CHEBI:30616"/>
    </ligand>
</feature>
<dbReference type="Gene3D" id="1.10.510.10">
    <property type="entry name" value="Transferase(Phosphotransferase) domain 1"/>
    <property type="match status" value="1"/>
</dbReference>
<dbReference type="AlphaFoldDB" id="A0A2T7CTS4"/>
<protein>
    <recommendedName>
        <fullName evidence="6">Protein kinase domain-containing protein</fullName>
    </recommendedName>
</protein>
<dbReference type="InterPro" id="IPR000719">
    <property type="entry name" value="Prot_kinase_dom"/>
</dbReference>
<dbReference type="InterPro" id="IPR017441">
    <property type="entry name" value="Protein_kinase_ATP_BS"/>
</dbReference>
<dbReference type="Gene3D" id="2.130.10.10">
    <property type="entry name" value="YVTN repeat-like/Quinoprotein amine dehydrogenase"/>
    <property type="match status" value="1"/>
</dbReference>
<dbReference type="SUPFAM" id="SSF50978">
    <property type="entry name" value="WD40 repeat-like"/>
    <property type="match status" value="1"/>
</dbReference>
<keyword evidence="2 5" id="KW-0547">Nucleotide-binding</keyword>
<evidence type="ECO:0000256" key="4">
    <source>
        <dbReference type="ARBA" id="ARBA00022840"/>
    </source>
</evidence>